<protein>
    <recommendedName>
        <fullName evidence="4">BTB domain-containing protein</fullName>
    </recommendedName>
</protein>
<dbReference type="Proteomes" id="UP000030671">
    <property type="component" value="Unassembled WGS sequence"/>
</dbReference>
<dbReference type="InterPro" id="IPR011333">
    <property type="entry name" value="SKP1/BTB/POZ_sf"/>
</dbReference>
<organism evidence="2 3">
    <name type="scientific">Heterobasidion irregulare (strain TC 32-1)</name>
    <dbReference type="NCBI Taxonomy" id="747525"/>
    <lineage>
        <taxon>Eukaryota</taxon>
        <taxon>Fungi</taxon>
        <taxon>Dikarya</taxon>
        <taxon>Basidiomycota</taxon>
        <taxon>Agaricomycotina</taxon>
        <taxon>Agaricomycetes</taxon>
        <taxon>Russulales</taxon>
        <taxon>Bondarzewiaceae</taxon>
        <taxon>Heterobasidion</taxon>
        <taxon>Heterobasidion annosum species complex</taxon>
    </lineage>
</organism>
<dbReference type="OrthoDB" id="3193844at2759"/>
<reference evidence="2 3" key="1">
    <citation type="journal article" date="2012" name="New Phytol.">
        <title>Insight into trade-off between wood decay and parasitism from the genome of a fungal forest pathogen.</title>
        <authorList>
            <person name="Olson A."/>
            <person name="Aerts A."/>
            <person name="Asiegbu F."/>
            <person name="Belbahri L."/>
            <person name="Bouzid O."/>
            <person name="Broberg A."/>
            <person name="Canback B."/>
            <person name="Coutinho P.M."/>
            <person name="Cullen D."/>
            <person name="Dalman K."/>
            <person name="Deflorio G."/>
            <person name="van Diepen L.T."/>
            <person name="Dunand C."/>
            <person name="Duplessis S."/>
            <person name="Durling M."/>
            <person name="Gonthier P."/>
            <person name="Grimwood J."/>
            <person name="Fossdal C.G."/>
            <person name="Hansson D."/>
            <person name="Henrissat B."/>
            <person name="Hietala A."/>
            <person name="Himmelstrand K."/>
            <person name="Hoffmeister D."/>
            <person name="Hogberg N."/>
            <person name="James T.Y."/>
            <person name="Karlsson M."/>
            <person name="Kohler A."/>
            <person name="Kues U."/>
            <person name="Lee Y.H."/>
            <person name="Lin Y.C."/>
            <person name="Lind M."/>
            <person name="Lindquist E."/>
            <person name="Lombard V."/>
            <person name="Lucas S."/>
            <person name="Lunden K."/>
            <person name="Morin E."/>
            <person name="Murat C."/>
            <person name="Park J."/>
            <person name="Raffaello T."/>
            <person name="Rouze P."/>
            <person name="Salamov A."/>
            <person name="Schmutz J."/>
            <person name="Solheim H."/>
            <person name="Stahlberg J."/>
            <person name="Velez H."/>
            <person name="de Vries R.P."/>
            <person name="Wiebenga A."/>
            <person name="Woodward S."/>
            <person name="Yakovlev I."/>
            <person name="Garbelotto M."/>
            <person name="Martin F."/>
            <person name="Grigoriev I.V."/>
            <person name="Stenlid J."/>
        </authorList>
    </citation>
    <scope>NUCLEOTIDE SEQUENCE [LARGE SCALE GENOMIC DNA]</scope>
    <source>
        <strain evidence="2 3">TC 32-1</strain>
    </source>
</reference>
<evidence type="ECO:0000313" key="2">
    <source>
        <dbReference type="EMBL" id="ETW82159.1"/>
    </source>
</evidence>
<dbReference type="EMBL" id="KI925458">
    <property type="protein sequence ID" value="ETW82159.1"/>
    <property type="molecule type" value="Genomic_DNA"/>
</dbReference>
<feature type="compositionally biased region" description="Low complexity" evidence="1">
    <location>
        <begin position="1"/>
        <end position="14"/>
    </location>
</feature>
<dbReference type="GeneID" id="20676974"/>
<evidence type="ECO:0008006" key="4">
    <source>
        <dbReference type="Google" id="ProtNLM"/>
    </source>
</evidence>
<dbReference type="Gene3D" id="3.30.710.10">
    <property type="entry name" value="Potassium Channel Kv1.1, Chain A"/>
    <property type="match status" value="1"/>
</dbReference>
<dbReference type="KEGG" id="hir:HETIRDRAFT_459140"/>
<keyword evidence="3" id="KW-1185">Reference proteome</keyword>
<name>W4K8T1_HETIT</name>
<evidence type="ECO:0000256" key="1">
    <source>
        <dbReference type="SAM" id="MobiDB-lite"/>
    </source>
</evidence>
<accession>W4K8T1</accession>
<sequence length="276" mass="30912">MISDSSTSLSADPSGGTLLPLDPREPPCPPPTNIIARPPFLRDNSFYFETVVFLAENTLFRVPRYGLEADEGVFAGMFSMPQGEKAKEGSSDDNPIILPAQVTAFDFKSFLKASYPQLPGGSTDLTVDEWMSVLKLSDMWEFPKMRTKAIDASESEVQKLGAVEMILLAKKYSVSDWLTKGCDILVRRPEHITADERKRLGLDTFVRLAEVREKSWNHAVFGQYPYSVYAQQQRNQFGFAGAIQAAFEDELMDDDEYRAAHRVDAAKGKKPKGKRK</sequence>
<dbReference type="RefSeq" id="XP_009546714.1">
    <property type="nucleotide sequence ID" value="XM_009548419.1"/>
</dbReference>
<feature type="region of interest" description="Disordered" evidence="1">
    <location>
        <begin position="1"/>
        <end position="30"/>
    </location>
</feature>
<gene>
    <name evidence="2" type="ORF">HETIRDRAFT_459140</name>
</gene>
<dbReference type="AlphaFoldDB" id="W4K8T1"/>
<proteinExistence type="predicted"/>
<dbReference type="InParanoid" id="W4K8T1"/>
<dbReference type="HOGENOM" id="CLU_047592_2_1_1"/>
<dbReference type="eggNOG" id="ENOG502SQWF">
    <property type="taxonomic scope" value="Eukaryota"/>
</dbReference>
<evidence type="ECO:0000313" key="3">
    <source>
        <dbReference type="Proteomes" id="UP000030671"/>
    </source>
</evidence>
<dbReference type="STRING" id="747525.W4K8T1"/>